<dbReference type="Proteomes" id="UP000002574">
    <property type="component" value="Chromosome"/>
</dbReference>
<gene>
    <name evidence="1" type="ordered locus">HTH_0919</name>
</gene>
<dbReference type="AlphaFoldDB" id="D3DHS6"/>
<dbReference type="STRING" id="608538.HTH_0919"/>
<name>D3DHS6_HYDTT</name>
<protein>
    <submittedName>
        <fullName evidence="1">Uncharacterized protein</fullName>
    </submittedName>
</protein>
<evidence type="ECO:0000313" key="1">
    <source>
        <dbReference type="EMBL" id="BAI69378.1"/>
    </source>
</evidence>
<reference evidence="1 2" key="1">
    <citation type="journal article" date="2010" name="J. Bacteriol.">
        <title>Complete genome sequence of the thermophilic, obligately chemolithoautotrophic hydrogen-oxidizing bacterium Hydrogenobacter thermophilus TK-6.</title>
        <authorList>
            <person name="Arai H."/>
            <person name="Kanbe H."/>
            <person name="Ishii M."/>
            <person name="Igarashi Y."/>
        </authorList>
    </citation>
    <scope>NUCLEOTIDE SEQUENCE [LARGE SCALE GENOMIC DNA]</scope>
    <source>
        <strain evidence="2">DSM 6534 / IAM 12695 / TK-6 [Tokyo]</strain>
    </source>
</reference>
<dbReference type="KEGG" id="hth:HTH_0919"/>
<accession>D3DHS6</accession>
<proteinExistence type="predicted"/>
<dbReference type="EMBL" id="AP011112">
    <property type="protein sequence ID" value="BAI69378.1"/>
    <property type="molecule type" value="Genomic_DNA"/>
</dbReference>
<organism evidence="1 2">
    <name type="scientific">Hydrogenobacter thermophilus (strain DSM 6534 / IAM 12695 / TK-6)</name>
    <dbReference type="NCBI Taxonomy" id="608538"/>
    <lineage>
        <taxon>Bacteria</taxon>
        <taxon>Pseudomonadati</taxon>
        <taxon>Aquificota</taxon>
        <taxon>Aquificia</taxon>
        <taxon>Aquificales</taxon>
        <taxon>Aquificaceae</taxon>
        <taxon>Hydrogenobacter</taxon>
    </lineage>
</organism>
<dbReference type="KEGG" id="hte:Hydth_0916"/>
<dbReference type="RefSeq" id="WP_012963558.1">
    <property type="nucleotide sequence ID" value="NC_013799.1"/>
</dbReference>
<keyword evidence="2" id="KW-1185">Reference proteome</keyword>
<sequence>MSYEYRPLHQETLRRIIRTRAITVNGRVQINLDPEARWVIIQNVSDAEVYIGNSTVDNTNGFKLSPGDSLVFNFLPGFEIYAYANNKEIRVMEVE</sequence>
<evidence type="ECO:0000313" key="2">
    <source>
        <dbReference type="Proteomes" id="UP000002574"/>
    </source>
</evidence>